<organism evidence="1">
    <name type="scientific">Anguilla anguilla</name>
    <name type="common">European freshwater eel</name>
    <name type="synonym">Muraena anguilla</name>
    <dbReference type="NCBI Taxonomy" id="7936"/>
    <lineage>
        <taxon>Eukaryota</taxon>
        <taxon>Metazoa</taxon>
        <taxon>Chordata</taxon>
        <taxon>Craniata</taxon>
        <taxon>Vertebrata</taxon>
        <taxon>Euteleostomi</taxon>
        <taxon>Actinopterygii</taxon>
        <taxon>Neopterygii</taxon>
        <taxon>Teleostei</taxon>
        <taxon>Anguilliformes</taxon>
        <taxon>Anguillidae</taxon>
        <taxon>Anguilla</taxon>
    </lineage>
</organism>
<name>A0A0E9R429_ANGAN</name>
<sequence length="44" mass="5077">MHYYHYLNTASWAIALLHQCLEGSVVFSRASTCLNNFIHMDTNC</sequence>
<reference evidence="1" key="2">
    <citation type="journal article" date="2015" name="Fish Shellfish Immunol.">
        <title>Early steps in the European eel (Anguilla anguilla)-Vibrio vulnificus interaction in the gills: Role of the RtxA13 toxin.</title>
        <authorList>
            <person name="Callol A."/>
            <person name="Pajuelo D."/>
            <person name="Ebbesson L."/>
            <person name="Teles M."/>
            <person name="MacKenzie S."/>
            <person name="Amaro C."/>
        </authorList>
    </citation>
    <scope>NUCLEOTIDE SEQUENCE</scope>
</reference>
<evidence type="ECO:0000313" key="1">
    <source>
        <dbReference type="EMBL" id="JAH23906.1"/>
    </source>
</evidence>
<protein>
    <submittedName>
        <fullName evidence="1">Uncharacterized protein</fullName>
    </submittedName>
</protein>
<accession>A0A0E9R429</accession>
<dbReference type="AlphaFoldDB" id="A0A0E9R429"/>
<reference evidence="1" key="1">
    <citation type="submission" date="2014-11" db="EMBL/GenBank/DDBJ databases">
        <authorList>
            <person name="Amaro Gonzalez C."/>
        </authorList>
    </citation>
    <scope>NUCLEOTIDE SEQUENCE</scope>
</reference>
<dbReference type="EMBL" id="GBXM01084671">
    <property type="protein sequence ID" value="JAH23906.1"/>
    <property type="molecule type" value="Transcribed_RNA"/>
</dbReference>
<proteinExistence type="predicted"/>